<reference evidence="7 8" key="1">
    <citation type="submission" date="2018-03" db="EMBL/GenBank/DDBJ databases">
        <title>Marinobacter brunus sp. nov., a marine bacterium of Gamma-proteobacteria isolated from the surface seawater of the South China Sea.</title>
        <authorList>
            <person name="Cheng H."/>
            <person name="Wu Y.-H."/>
            <person name="Xamxidin M."/>
            <person name="Xu X.-W."/>
        </authorList>
    </citation>
    <scope>NUCLEOTIDE SEQUENCE [LARGE SCALE GENOMIC DNA]</scope>
    <source>
        <strain evidence="7 8">JCM 30472</strain>
    </source>
</reference>
<feature type="transmembrane region" description="Helical" evidence="5">
    <location>
        <begin position="59"/>
        <end position="83"/>
    </location>
</feature>
<dbReference type="PANTHER" id="PTHR37422">
    <property type="entry name" value="TEICHURONIC ACID BIOSYNTHESIS PROTEIN TUAE"/>
    <property type="match status" value="1"/>
</dbReference>
<accession>A0A2T1KDY5</accession>
<dbReference type="AlphaFoldDB" id="A0A2T1KDY5"/>
<organism evidence="7 8">
    <name type="scientific">Marinobacter halophilus</name>
    <dbReference type="NCBI Taxonomy" id="1323740"/>
    <lineage>
        <taxon>Bacteria</taxon>
        <taxon>Pseudomonadati</taxon>
        <taxon>Pseudomonadota</taxon>
        <taxon>Gammaproteobacteria</taxon>
        <taxon>Pseudomonadales</taxon>
        <taxon>Marinobacteraceae</taxon>
        <taxon>Marinobacter</taxon>
    </lineage>
</organism>
<evidence type="ECO:0000256" key="1">
    <source>
        <dbReference type="ARBA" id="ARBA00004141"/>
    </source>
</evidence>
<keyword evidence="3 5" id="KW-1133">Transmembrane helix</keyword>
<name>A0A2T1KDY5_9GAMM</name>
<feature type="transmembrane region" description="Helical" evidence="5">
    <location>
        <begin position="204"/>
        <end position="223"/>
    </location>
</feature>
<dbReference type="InterPro" id="IPR051533">
    <property type="entry name" value="WaaL-like"/>
</dbReference>
<evidence type="ECO:0000256" key="5">
    <source>
        <dbReference type="SAM" id="Phobius"/>
    </source>
</evidence>
<keyword evidence="8" id="KW-1185">Reference proteome</keyword>
<feature type="domain" description="O-antigen ligase-related" evidence="6">
    <location>
        <begin position="192"/>
        <end position="361"/>
    </location>
</feature>
<feature type="transmembrane region" description="Helical" evidence="5">
    <location>
        <begin position="89"/>
        <end position="106"/>
    </location>
</feature>
<dbReference type="RefSeq" id="WP_106671621.1">
    <property type="nucleotide sequence ID" value="NZ_BMFE01000001.1"/>
</dbReference>
<proteinExistence type="predicted"/>
<feature type="transmembrane region" description="Helical" evidence="5">
    <location>
        <begin position="179"/>
        <end position="198"/>
    </location>
</feature>
<gene>
    <name evidence="7" type="ORF">C7H08_10070</name>
</gene>
<dbReference type="OrthoDB" id="5620649at2"/>
<keyword evidence="2 5" id="KW-0812">Transmembrane</keyword>
<evidence type="ECO:0000256" key="4">
    <source>
        <dbReference type="ARBA" id="ARBA00023136"/>
    </source>
</evidence>
<feature type="transmembrane region" description="Helical" evidence="5">
    <location>
        <begin position="156"/>
        <end position="172"/>
    </location>
</feature>
<dbReference type="Proteomes" id="UP000238385">
    <property type="component" value="Unassembled WGS sequence"/>
</dbReference>
<dbReference type="InterPro" id="IPR007016">
    <property type="entry name" value="O-antigen_ligase-rel_domated"/>
</dbReference>
<evidence type="ECO:0000259" key="6">
    <source>
        <dbReference type="Pfam" id="PF04932"/>
    </source>
</evidence>
<evidence type="ECO:0000256" key="3">
    <source>
        <dbReference type="ARBA" id="ARBA00022989"/>
    </source>
</evidence>
<dbReference type="EMBL" id="PXNN01000013">
    <property type="protein sequence ID" value="PSF07752.1"/>
    <property type="molecule type" value="Genomic_DNA"/>
</dbReference>
<sequence length="431" mass="46703">MHIKASDISTLSRALILLFVFSIPWEEMVVIPGVGTLTKVFGALSALSLILYMAIHKRVYWHIFFSFGFAFVIFSGLSVFWSIDRPASFTRVSTYTQLCVMAFLIFQIADRSLVKQMMVAFSLGCWVLVIGTFHQYLLGIESHHERYSAPGTNPNTLAAAVAVGIPMAVVGLRQNGMPVWLYGLLIALIPAGLVTISLTGSRTGFVLMILTLFALVAYLAGLARGVRWKTVAFWGLTYGILISLTPMAATERGLGAFHELISAIEGEPKPVEGEGAHSGAVANEVSQGQSGVSVRESGTLSSRTDIWGAGWNVFIENRWLGVGAGAFGSSVAEALGGRQSPHSVYLGLLVEGGIVALALWLLMMSAASYSCRSIPSDSRLFIGLLLFMLFLLFLVGNAEWRKMTWLLMMLPLVFTKTEGAARQTSEEGTKA</sequence>
<dbReference type="Pfam" id="PF04932">
    <property type="entry name" value="Wzy_C"/>
    <property type="match status" value="1"/>
</dbReference>
<evidence type="ECO:0000313" key="8">
    <source>
        <dbReference type="Proteomes" id="UP000238385"/>
    </source>
</evidence>
<protein>
    <recommendedName>
        <fullName evidence="6">O-antigen ligase-related domain-containing protein</fullName>
    </recommendedName>
</protein>
<comment type="subcellular location">
    <subcellularLocation>
        <location evidence="1">Membrane</location>
        <topology evidence="1">Multi-pass membrane protein</topology>
    </subcellularLocation>
</comment>
<keyword evidence="4 5" id="KW-0472">Membrane</keyword>
<feature type="transmembrane region" description="Helical" evidence="5">
    <location>
        <begin position="344"/>
        <end position="368"/>
    </location>
</feature>
<comment type="caution">
    <text evidence="7">The sequence shown here is derived from an EMBL/GenBank/DDBJ whole genome shotgun (WGS) entry which is preliminary data.</text>
</comment>
<dbReference type="GO" id="GO:0016020">
    <property type="term" value="C:membrane"/>
    <property type="evidence" value="ECO:0007669"/>
    <property type="project" value="UniProtKB-SubCell"/>
</dbReference>
<feature type="transmembrane region" description="Helical" evidence="5">
    <location>
        <begin position="118"/>
        <end position="136"/>
    </location>
</feature>
<feature type="transmembrane region" description="Helical" evidence="5">
    <location>
        <begin position="380"/>
        <end position="400"/>
    </location>
</feature>
<dbReference type="PANTHER" id="PTHR37422:SF13">
    <property type="entry name" value="LIPOPOLYSACCHARIDE BIOSYNTHESIS PROTEIN PA4999-RELATED"/>
    <property type="match status" value="1"/>
</dbReference>
<evidence type="ECO:0000256" key="2">
    <source>
        <dbReference type="ARBA" id="ARBA00022692"/>
    </source>
</evidence>
<evidence type="ECO:0000313" key="7">
    <source>
        <dbReference type="EMBL" id="PSF07752.1"/>
    </source>
</evidence>
<feature type="transmembrane region" description="Helical" evidence="5">
    <location>
        <begin position="31"/>
        <end position="52"/>
    </location>
</feature>